<dbReference type="AlphaFoldDB" id="A0A6A6IKB0"/>
<dbReference type="RefSeq" id="XP_033684994.1">
    <property type="nucleotide sequence ID" value="XM_033833221.1"/>
</dbReference>
<dbReference type="GeneID" id="54586551"/>
<organism evidence="2 3">
    <name type="scientific">Trematosphaeria pertusa</name>
    <dbReference type="NCBI Taxonomy" id="390896"/>
    <lineage>
        <taxon>Eukaryota</taxon>
        <taxon>Fungi</taxon>
        <taxon>Dikarya</taxon>
        <taxon>Ascomycota</taxon>
        <taxon>Pezizomycotina</taxon>
        <taxon>Dothideomycetes</taxon>
        <taxon>Pleosporomycetidae</taxon>
        <taxon>Pleosporales</taxon>
        <taxon>Massarineae</taxon>
        <taxon>Trematosphaeriaceae</taxon>
        <taxon>Trematosphaeria</taxon>
    </lineage>
</organism>
<feature type="region of interest" description="Disordered" evidence="1">
    <location>
        <begin position="150"/>
        <end position="207"/>
    </location>
</feature>
<keyword evidence="3" id="KW-1185">Reference proteome</keyword>
<name>A0A6A6IKB0_9PLEO</name>
<dbReference type="Proteomes" id="UP000800094">
    <property type="component" value="Unassembled WGS sequence"/>
</dbReference>
<evidence type="ECO:0000313" key="2">
    <source>
        <dbReference type="EMBL" id="KAF2249990.1"/>
    </source>
</evidence>
<proteinExistence type="predicted"/>
<protein>
    <submittedName>
        <fullName evidence="2">Uncharacterized protein</fullName>
    </submittedName>
</protein>
<reference evidence="2" key="1">
    <citation type="journal article" date="2020" name="Stud. Mycol.">
        <title>101 Dothideomycetes genomes: a test case for predicting lifestyles and emergence of pathogens.</title>
        <authorList>
            <person name="Haridas S."/>
            <person name="Albert R."/>
            <person name="Binder M."/>
            <person name="Bloem J."/>
            <person name="Labutti K."/>
            <person name="Salamov A."/>
            <person name="Andreopoulos B."/>
            <person name="Baker S."/>
            <person name="Barry K."/>
            <person name="Bills G."/>
            <person name="Bluhm B."/>
            <person name="Cannon C."/>
            <person name="Castanera R."/>
            <person name="Culley D."/>
            <person name="Daum C."/>
            <person name="Ezra D."/>
            <person name="Gonzalez J."/>
            <person name="Henrissat B."/>
            <person name="Kuo A."/>
            <person name="Liang C."/>
            <person name="Lipzen A."/>
            <person name="Lutzoni F."/>
            <person name="Magnuson J."/>
            <person name="Mondo S."/>
            <person name="Nolan M."/>
            <person name="Ohm R."/>
            <person name="Pangilinan J."/>
            <person name="Park H.-J."/>
            <person name="Ramirez L."/>
            <person name="Alfaro M."/>
            <person name="Sun H."/>
            <person name="Tritt A."/>
            <person name="Yoshinaga Y."/>
            <person name="Zwiers L.-H."/>
            <person name="Turgeon B."/>
            <person name="Goodwin S."/>
            <person name="Spatafora J."/>
            <person name="Crous P."/>
            <person name="Grigoriev I."/>
        </authorList>
    </citation>
    <scope>NUCLEOTIDE SEQUENCE</scope>
    <source>
        <strain evidence="2">CBS 122368</strain>
    </source>
</reference>
<accession>A0A6A6IKB0</accession>
<evidence type="ECO:0000256" key="1">
    <source>
        <dbReference type="SAM" id="MobiDB-lite"/>
    </source>
</evidence>
<sequence length="207" mass="22252">MSAARADSPMQEEPGSHEAALLRELTRVYESFSTRISEARAIIENGIRVNGRRPAVQAAAQELERSMLAARREINTALPTVMNIARGLRAGDEQDCGVVENGVLQTAQQEEDACSVWSDGSVDSVLRGSTRSNSPVDIWMSDARVDGEGNHAIGGFPYERFDDGEDVNRPTGGRESIGDEGEGYRSAAARNGEDRGTIADGADSPEQ</sequence>
<gene>
    <name evidence="2" type="ORF">BU26DRAFT_563879</name>
</gene>
<evidence type="ECO:0000313" key="3">
    <source>
        <dbReference type="Proteomes" id="UP000800094"/>
    </source>
</evidence>
<dbReference type="EMBL" id="ML987194">
    <property type="protein sequence ID" value="KAF2249990.1"/>
    <property type="molecule type" value="Genomic_DNA"/>
</dbReference>